<feature type="transmembrane region" description="Helical" evidence="1">
    <location>
        <begin position="260"/>
        <end position="278"/>
    </location>
</feature>
<feature type="transmembrane region" description="Helical" evidence="1">
    <location>
        <begin position="34"/>
        <end position="53"/>
    </location>
</feature>
<keyword evidence="1" id="KW-0472">Membrane</keyword>
<reference evidence="3" key="1">
    <citation type="submission" date="2016-06" db="EMBL/GenBank/DDBJ databases">
        <title>Four novel species of enterococci isolated from chicken manure.</title>
        <authorList>
            <person name="Van Tyne D."/>
        </authorList>
    </citation>
    <scope>NUCLEOTIDE SEQUENCE [LARGE SCALE GENOMIC DNA]</scope>
    <source>
        <strain evidence="3">JM9A</strain>
    </source>
</reference>
<keyword evidence="3" id="KW-1185">Reference proteome</keyword>
<dbReference type="RefSeq" id="WP_161868367.1">
    <property type="nucleotide sequence ID" value="NZ_MAEI02000001.1"/>
</dbReference>
<feature type="transmembrane region" description="Helical" evidence="1">
    <location>
        <begin position="179"/>
        <end position="200"/>
    </location>
</feature>
<dbReference type="EMBL" id="MAEI02000001">
    <property type="protein sequence ID" value="MEO1781643.1"/>
    <property type="molecule type" value="Genomic_DNA"/>
</dbReference>
<evidence type="ECO:0000256" key="1">
    <source>
        <dbReference type="SAM" id="Phobius"/>
    </source>
</evidence>
<keyword evidence="1" id="KW-0812">Transmembrane</keyword>
<keyword evidence="1" id="KW-1133">Transmembrane helix</keyword>
<feature type="transmembrane region" description="Helical" evidence="1">
    <location>
        <begin position="65"/>
        <end position="98"/>
    </location>
</feature>
<comment type="caution">
    <text evidence="2">The sequence shown here is derived from an EMBL/GenBank/DDBJ whole genome shotgun (WGS) entry which is preliminary data.</text>
</comment>
<evidence type="ECO:0008006" key="4">
    <source>
        <dbReference type="Google" id="ProtNLM"/>
    </source>
</evidence>
<accession>A0ABV0F3Q8</accession>
<evidence type="ECO:0000313" key="2">
    <source>
        <dbReference type="EMBL" id="MEO1781643.1"/>
    </source>
</evidence>
<dbReference type="Proteomes" id="UP001429357">
    <property type="component" value="Unassembled WGS sequence"/>
</dbReference>
<name>A0ABV0F3Q8_9ENTE</name>
<proteinExistence type="predicted"/>
<organism evidence="2 3">
    <name type="scientific">Enterococcus diestrammenae</name>
    <dbReference type="NCBI Taxonomy" id="1155073"/>
    <lineage>
        <taxon>Bacteria</taxon>
        <taxon>Bacillati</taxon>
        <taxon>Bacillota</taxon>
        <taxon>Bacilli</taxon>
        <taxon>Lactobacillales</taxon>
        <taxon>Enterococcaceae</taxon>
        <taxon>Enterococcus</taxon>
    </lineage>
</organism>
<feature type="transmembrane region" description="Helical" evidence="1">
    <location>
        <begin position="110"/>
        <end position="141"/>
    </location>
</feature>
<evidence type="ECO:0000313" key="3">
    <source>
        <dbReference type="Proteomes" id="UP001429357"/>
    </source>
</evidence>
<protein>
    <recommendedName>
        <fullName evidence="4">DUF4129 domain-containing protein</fullName>
    </recommendedName>
</protein>
<reference evidence="2 3" key="2">
    <citation type="submission" date="2024-02" db="EMBL/GenBank/DDBJ databases">
        <title>The Genome Sequence of Enterococcus diestrammenae JM9A.</title>
        <authorList>
            <person name="Earl A."/>
            <person name="Manson A."/>
            <person name="Gilmore M."/>
            <person name="Sanders J."/>
            <person name="Shea T."/>
            <person name="Howe W."/>
            <person name="Livny J."/>
            <person name="Cuomo C."/>
            <person name="Neafsey D."/>
            <person name="Birren B."/>
        </authorList>
    </citation>
    <scope>NUCLEOTIDE SEQUENCE [LARGE SCALE GENOMIC DNA]</scope>
    <source>
        <strain evidence="2 3">JM9A</strain>
    </source>
</reference>
<gene>
    <name evidence="2" type="ORF">BAU18_001230</name>
</gene>
<feature type="transmembrane region" description="Helical" evidence="1">
    <location>
        <begin position="7"/>
        <end position="28"/>
    </location>
</feature>
<sequence length="388" mass="44010">MKQMRRLHWVLELLIRALSVLETIWIGQLVVLKTAPSVTTALLLLVTALLSLPRIQKLRQKWPLFYHVIAMGILGMAIWAATGFSLFLGCLLLVIALFGSLPSFTASWALFLYPLVCYLAGFLLNAVSLRLLALLIVLLLLMNRQLLTWLKEVTAAQTLSKAVSGHGNRGFLTISCKQLLLMLGGLAITGLTFMAILAWLQPFGTFSYSPKEGPLPQVTKQSQAPMPIDSPDPAKMMEKIVGKSEPNQLLVAFWEIFEQILKLLLLLAAILLLLTIGFQMIHYLKAKRPVAETEELPELADFVLLDQKKVNRRPPSLFLGDYNHRVRQRFKKEIRPSQFSATPRDLMTSLEETPYRKRLLTLYEKARYDEKKVTKEEWQALKTLKKES</sequence>